<dbReference type="InterPro" id="IPR006680">
    <property type="entry name" value="Amidohydro-rel"/>
</dbReference>
<gene>
    <name evidence="2" type="ORF">FHR32_006993</name>
</gene>
<sequence length="248" mass="26407">MILDAHGHIGSWPDFLIPDPSAEGLIATMDEAGIVATGISDLLAVGPDAVEGNRRAFAAAAAHPGRFGVWQVYNPHHRTPLADAPGAWGVKLHPDVHRCRLDDPLYEPVWDLGLPVLAHGQTDSPWSSPEMFAAVATRRPEVPLLMGHAGLWPYGFRRAAEAVADHPSVLLEICGSKMTGRWVARLAALAGADRVVFGTDACFLDQRVGFGRVALAPLSEPDRALVQGGNLARVLGPRLVHRIGGTSA</sequence>
<accession>A0A7W7S361</accession>
<evidence type="ECO:0000313" key="3">
    <source>
        <dbReference type="Proteomes" id="UP000534286"/>
    </source>
</evidence>
<evidence type="ECO:0000259" key="1">
    <source>
        <dbReference type="Pfam" id="PF04909"/>
    </source>
</evidence>
<dbReference type="AlphaFoldDB" id="A0A7W7S361"/>
<name>A0A7W7S361_9ACTN</name>
<feature type="domain" description="Amidohydrolase-related" evidence="1">
    <location>
        <begin position="4"/>
        <end position="236"/>
    </location>
</feature>
<dbReference type="EMBL" id="JACHJU010000003">
    <property type="protein sequence ID" value="MBB4942607.1"/>
    <property type="molecule type" value="Genomic_DNA"/>
</dbReference>
<dbReference type="GO" id="GO:0016787">
    <property type="term" value="F:hydrolase activity"/>
    <property type="evidence" value="ECO:0007669"/>
    <property type="project" value="InterPro"/>
</dbReference>
<keyword evidence="3" id="KW-1185">Reference proteome</keyword>
<organism evidence="2 3">
    <name type="scientific">Streptosporangium album</name>
    <dbReference type="NCBI Taxonomy" id="47479"/>
    <lineage>
        <taxon>Bacteria</taxon>
        <taxon>Bacillati</taxon>
        <taxon>Actinomycetota</taxon>
        <taxon>Actinomycetes</taxon>
        <taxon>Streptosporangiales</taxon>
        <taxon>Streptosporangiaceae</taxon>
        <taxon>Streptosporangium</taxon>
    </lineage>
</organism>
<dbReference type="InterPro" id="IPR032466">
    <property type="entry name" value="Metal_Hydrolase"/>
</dbReference>
<dbReference type="SUPFAM" id="SSF51556">
    <property type="entry name" value="Metallo-dependent hydrolases"/>
    <property type="match status" value="1"/>
</dbReference>
<evidence type="ECO:0000313" key="2">
    <source>
        <dbReference type="EMBL" id="MBB4942607.1"/>
    </source>
</evidence>
<dbReference type="Pfam" id="PF04909">
    <property type="entry name" value="Amidohydro_2"/>
    <property type="match status" value="1"/>
</dbReference>
<proteinExistence type="predicted"/>
<dbReference type="Proteomes" id="UP000534286">
    <property type="component" value="Unassembled WGS sequence"/>
</dbReference>
<dbReference type="Gene3D" id="3.20.20.140">
    <property type="entry name" value="Metal-dependent hydrolases"/>
    <property type="match status" value="1"/>
</dbReference>
<protein>
    <recommendedName>
        <fullName evidence="1">Amidohydrolase-related domain-containing protein</fullName>
    </recommendedName>
</protein>
<comment type="caution">
    <text evidence="2">The sequence shown here is derived from an EMBL/GenBank/DDBJ whole genome shotgun (WGS) entry which is preliminary data.</text>
</comment>
<reference evidence="2 3" key="1">
    <citation type="submission" date="2020-08" db="EMBL/GenBank/DDBJ databases">
        <title>Sequencing the genomes of 1000 actinobacteria strains.</title>
        <authorList>
            <person name="Klenk H.-P."/>
        </authorList>
    </citation>
    <scope>NUCLEOTIDE SEQUENCE [LARGE SCALE GENOMIC DNA]</scope>
    <source>
        <strain evidence="2 3">DSM 43023</strain>
    </source>
</reference>
<dbReference type="RefSeq" id="WP_184758544.1">
    <property type="nucleotide sequence ID" value="NZ_BAABEK010000030.1"/>
</dbReference>